<protein>
    <submittedName>
        <fullName evidence="1">Uncharacterized protein</fullName>
    </submittedName>
</protein>
<name>A0ACC2WEI3_9TREE</name>
<reference evidence="1" key="1">
    <citation type="submission" date="2023-04" db="EMBL/GenBank/DDBJ databases">
        <title>Draft Genome sequencing of Naganishia species isolated from polar environments using Oxford Nanopore Technology.</title>
        <authorList>
            <person name="Leo P."/>
            <person name="Venkateswaran K."/>
        </authorList>
    </citation>
    <scope>NUCLEOTIDE SEQUENCE</scope>
    <source>
        <strain evidence="1">MNA-CCFEE 5262</strain>
    </source>
</reference>
<comment type="caution">
    <text evidence="1">The sequence shown here is derived from an EMBL/GenBank/DDBJ whole genome shotgun (WGS) entry which is preliminary data.</text>
</comment>
<accession>A0ACC2WEI3</accession>
<keyword evidence="2" id="KW-1185">Reference proteome</keyword>
<dbReference type="EMBL" id="JASBWS010000028">
    <property type="protein sequence ID" value="KAJ9109818.1"/>
    <property type="molecule type" value="Genomic_DNA"/>
</dbReference>
<gene>
    <name evidence="1" type="ORF">QFC20_003234</name>
</gene>
<evidence type="ECO:0000313" key="1">
    <source>
        <dbReference type="EMBL" id="KAJ9109818.1"/>
    </source>
</evidence>
<organism evidence="1 2">
    <name type="scientific">Naganishia adeliensis</name>
    <dbReference type="NCBI Taxonomy" id="92952"/>
    <lineage>
        <taxon>Eukaryota</taxon>
        <taxon>Fungi</taxon>
        <taxon>Dikarya</taxon>
        <taxon>Basidiomycota</taxon>
        <taxon>Agaricomycotina</taxon>
        <taxon>Tremellomycetes</taxon>
        <taxon>Filobasidiales</taxon>
        <taxon>Filobasidiaceae</taxon>
        <taxon>Naganishia</taxon>
    </lineage>
</organism>
<evidence type="ECO:0000313" key="2">
    <source>
        <dbReference type="Proteomes" id="UP001230649"/>
    </source>
</evidence>
<proteinExistence type="predicted"/>
<sequence length="1134" mass="125768">MSDPQDDPAATAAMEQSLTQLMTYLELLQQQPRNIPLIEETVSLARACGMDEQVESGLEMLVRHKGCHESIWLQVLGNIERRLPELSEGDQERLQTILELLRKAVHDYLSIPVLLAVSRIVIALHPSPTPAAEEGEPTVQSPLVRLASEEEARRVLKDAARAAGNDISLGDQVWKGYLDWEVALFAALPEDERSNRLTTIQQAFMDRLSTPHPTIAETSQAYSTFNSTYAPATYEESMVKASKVAAKSTARWEAREAWEQGWATLCAQEEDEALRLQKVAYLYAYLEMELATGKGKKVEPGMVVRVYERWLAVCGGDASREGRVAEAGVWDKYITYVATTNGFSKAQLTQTIQRAVRCCPHSGELWARLLRHHEILQHDPQVIGETYMDALALGVLTRKGVSGGKRREKGKGKDEKKGKGKADAVEEEMAQEPVVALGDTRGADVVELAALEAAWAGYMRRMEEGNGDQDDDDDKEDAVEVTLREGIARCRELEPRGDVSMRLERYLISWLESKGKIEEGIEVWNDLVKLHPKSYQAWIGYTDFLTRHNEHAEARTQFKNAVARNIDWPESIWTAWIAFEDYHGTAESLNTAKIRVGPLQEALAAQRMQTQATSAYVEPTAAVVNDATANVPAPSAPVTVETHNDQAMDVDGSEDSRKRKADVAIDTADTTDNKRQRVQEDKDTAPIRDREYATVLVSGLAADTTEADIRKFFRECGQIREVTLTPQGEQMVAAVELMDREAIPAALTRDKKKVGEQEVHVYQAGHTTLFVTNFPEKMDDATLRELFAPYGDIVETRWPSRKYKDSRRFCYVQFTTTGAAATASQELHGKELESGFPISALISDPERKKERSDAHADARELYVNQLSKFMNEQDMERVFSPFGTIKRISLTKDEQGKCKGFGFVEFETEDQARAALSLNGHEYKKRMMGVQLSEKKPRKAGHPGAPSNRAVAAAVNRSSDILDRSVRLHGLPPKTQEGLLQQALEKIVPVKKVEFFQDTGEASAELASAADVGALLLRSEPFTFLDSTITFSQETDITRNSTLGNRNPAVNTAAQRIVRETTKPTGMFQPRPPKAGIGARKKANFTAASITRKPVVASEASNGQVAAASGEASGSSSVPKGQDDFRRMLLEGKK</sequence>
<dbReference type="Proteomes" id="UP001230649">
    <property type="component" value="Unassembled WGS sequence"/>
</dbReference>